<dbReference type="KEGG" id="psco:LY89DRAFT_787808"/>
<evidence type="ECO:0000313" key="9">
    <source>
        <dbReference type="Proteomes" id="UP000070700"/>
    </source>
</evidence>
<feature type="signal peptide" evidence="6">
    <location>
        <begin position="1"/>
        <end position="19"/>
    </location>
</feature>
<dbReference type="InterPro" id="IPR046530">
    <property type="entry name" value="BIM1-like_dom"/>
</dbReference>
<comment type="similarity">
    <text evidence="1">Belongs to the peptidase S28 family.</text>
</comment>
<keyword evidence="9" id="KW-1185">Reference proteome</keyword>
<dbReference type="InterPro" id="IPR029058">
    <property type="entry name" value="AB_hydrolase_fold"/>
</dbReference>
<keyword evidence="2" id="KW-0645">Protease</keyword>
<dbReference type="Gene3D" id="1.20.120.980">
    <property type="entry name" value="Serine carboxypeptidase S28, SKS domain"/>
    <property type="match status" value="1"/>
</dbReference>
<reference evidence="8 9" key="1">
    <citation type="submission" date="2015-10" db="EMBL/GenBank/DDBJ databases">
        <title>Full genome of DAOMC 229536 Phialocephala scopiformis, a fungal endophyte of spruce producing the potent anti-insectan compound rugulosin.</title>
        <authorList>
            <consortium name="DOE Joint Genome Institute"/>
            <person name="Walker A.K."/>
            <person name="Frasz S.L."/>
            <person name="Seifert K.A."/>
            <person name="Miller J.D."/>
            <person name="Mondo S.J."/>
            <person name="Labutti K."/>
            <person name="Lipzen A."/>
            <person name="Dockter R."/>
            <person name="Kennedy M."/>
            <person name="Grigoriev I.V."/>
            <person name="Spatafora J.W."/>
        </authorList>
    </citation>
    <scope>NUCLEOTIDE SEQUENCE [LARGE SCALE GENOMIC DNA]</scope>
    <source>
        <strain evidence="8 9">CBS 120377</strain>
    </source>
</reference>
<evidence type="ECO:0000256" key="1">
    <source>
        <dbReference type="ARBA" id="ARBA00011079"/>
    </source>
</evidence>
<dbReference type="InterPro" id="IPR042269">
    <property type="entry name" value="Ser_carbopepase_S28_SKS"/>
</dbReference>
<evidence type="ECO:0000256" key="3">
    <source>
        <dbReference type="ARBA" id="ARBA00022729"/>
    </source>
</evidence>
<evidence type="ECO:0000259" key="7">
    <source>
        <dbReference type="Pfam" id="PF20238"/>
    </source>
</evidence>
<dbReference type="GeneID" id="28832833"/>
<dbReference type="GO" id="GO:0070008">
    <property type="term" value="F:serine-type exopeptidase activity"/>
    <property type="evidence" value="ECO:0007669"/>
    <property type="project" value="InterPro"/>
</dbReference>
<keyword evidence="4" id="KW-0378">Hydrolase</keyword>
<name>A0A132BEB3_MOLSC</name>
<dbReference type="Pfam" id="PF20238">
    <property type="entry name" value="BIM1-like_dom"/>
    <property type="match status" value="1"/>
</dbReference>
<dbReference type="Pfam" id="PF05577">
    <property type="entry name" value="Peptidase_S28"/>
    <property type="match status" value="1"/>
</dbReference>
<dbReference type="SUPFAM" id="SSF53474">
    <property type="entry name" value="alpha/beta-Hydrolases"/>
    <property type="match status" value="1"/>
</dbReference>
<dbReference type="OrthoDB" id="1735038at2759"/>
<dbReference type="Proteomes" id="UP000070700">
    <property type="component" value="Unassembled WGS sequence"/>
</dbReference>
<proteinExistence type="inferred from homology"/>
<dbReference type="Gene3D" id="3.40.50.1820">
    <property type="entry name" value="alpha/beta hydrolase"/>
    <property type="match status" value="1"/>
</dbReference>
<evidence type="ECO:0000256" key="2">
    <source>
        <dbReference type="ARBA" id="ARBA00022670"/>
    </source>
</evidence>
<evidence type="ECO:0000313" key="8">
    <source>
        <dbReference type="EMBL" id="KUJ10184.1"/>
    </source>
</evidence>
<accession>A0A132BEB3</accession>
<dbReference type="EMBL" id="KQ947430">
    <property type="protein sequence ID" value="KUJ10184.1"/>
    <property type="molecule type" value="Genomic_DNA"/>
</dbReference>
<dbReference type="InterPro" id="IPR008758">
    <property type="entry name" value="Peptidase_S28"/>
</dbReference>
<gene>
    <name evidence="8" type="ORF">LY89DRAFT_787808</name>
</gene>
<evidence type="ECO:0000256" key="5">
    <source>
        <dbReference type="ARBA" id="ARBA00023180"/>
    </source>
</evidence>
<dbReference type="InParanoid" id="A0A132BEB3"/>
<dbReference type="RefSeq" id="XP_018064539.1">
    <property type="nucleotide sequence ID" value="XM_018223107.1"/>
</dbReference>
<evidence type="ECO:0000256" key="4">
    <source>
        <dbReference type="ARBA" id="ARBA00022801"/>
    </source>
</evidence>
<organism evidence="8 9">
    <name type="scientific">Mollisia scopiformis</name>
    <name type="common">Conifer needle endophyte fungus</name>
    <name type="synonym">Phialocephala scopiformis</name>
    <dbReference type="NCBI Taxonomy" id="149040"/>
    <lineage>
        <taxon>Eukaryota</taxon>
        <taxon>Fungi</taxon>
        <taxon>Dikarya</taxon>
        <taxon>Ascomycota</taxon>
        <taxon>Pezizomycotina</taxon>
        <taxon>Leotiomycetes</taxon>
        <taxon>Helotiales</taxon>
        <taxon>Mollisiaceae</taxon>
        <taxon>Mollisia</taxon>
    </lineage>
</organism>
<sequence length="749" mass="80585">MQLSVILFLCSSLIALSNAHFVLQSPVSLGYYDVAEATGPCDTFNLTNRDNVTSWRVAGYPVHVLTTHNKVVFEYRVPLLNDTNTWVNIIPPIQETGVGDFCLPAVPGYPPWCAAIVFSTDNAAPVPPACRKSSDVAAVVTSYASTVPFGTLLVTSSISMSMSMPTGTIPASTTATAFQNTTTTQASKTSSASASAATTSKVVSGAETGIKIQTIFGWWTLSAAILGAWMALATLYCAGTIAAQSTSKYPTYNFTQQVDHSGNNSATFNQSYQLVTDFFRAGGPILFLQGAEQGISSSPIENDIIMDWAEELGAALAVLEHRFFGTSIPESFDGSLASFAPLSLDNVMEDAVSFIEFIQKSVPGAANSKAIVTGGSYGGNLALVFRVKHPETFYGSFASAPLTESFGPLASNTDKFRASEALSNIYYDASTLAAQRIQSAMLQFYGKNCTEAIPDLNLCGPAPNATQFPALYGASISTYRYAALFNYPIPAVYAPPYPLQYLINATLAASTPGEVLRIPLAMTNWQEDLSECVNWSSPNITGQLAGVSIADSWFYLQCQYYPISESAVPPGDLLPPTDVTTRVEVCSNPEWESSIYNSSNEFWQQYLGTADEIVDNTTRLLILQGGYDRDQGVGMPNLTLTDDRQHSRVIFTSGLGHTEDMFGESVLPRGVRPQLDAVRDTKLEYLKQWLGMYDAANLWNATTVSSSTSSSSSASSSSTSTSASWKIGYNLLNMLVGLVSSVFLFHLFA</sequence>
<keyword evidence="3 6" id="KW-0732">Signal</keyword>
<dbReference type="GO" id="GO:0006508">
    <property type="term" value="P:proteolysis"/>
    <property type="evidence" value="ECO:0007669"/>
    <property type="project" value="UniProtKB-KW"/>
</dbReference>
<feature type="chain" id="PRO_5007288173" description="Copper acquisition factor BIM1-like domain-containing protein" evidence="6">
    <location>
        <begin position="20"/>
        <end position="749"/>
    </location>
</feature>
<evidence type="ECO:0000256" key="6">
    <source>
        <dbReference type="SAM" id="SignalP"/>
    </source>
</evidence>
<protein>
    <recommendedName>
        <fullName evidence="7">Copper acquisition factor BIM1-like domain-containing protein</fullName>
    </recommendedName>
</protein>
<dbReference type="GO" id="GO:0008239">
    <property type="term" value="F:dipeptidyl-peptidase activity"/>
    <property type="evidence" value="ECO:0007669"/>
    <property type="project" value="TreeGrafter"/>
</dbReference>
<feature type="domain" description="Copper acquisition factor BIM1-like" evidence="7">
    <location>
        <begin position="18"/>
        <end position="106"/>
    </location>
</feature>
<dbReference type="AlphaFoldDB" id="A0A132BEB3"/>
<dbReference type="PANTHER" id="PTHR11010:SF38">
    <property type="entry name" value="LYSOSOMAL PRO-X CARBOXYPEPTIDASE"/>
    <property type="match status" value="1"/>
</dbReference>
<keyword evidence="5" id="KW-0325">Glycoprotein</keyword>
<dbReference type="PANTHER" id="PTHR11010">
    <property type="entry name" value="PROTEASE S28 PRO-X CARBOXYPEPTIDASE-RELATED"/>
    <property type="match status" value="1"/>
</dbReference>